<sequence>MHLLVDAGVNRYPTTPTPAMIQAAEEAVEMIAAPAAAYVIDRVSDVLAWNPTAAALFLGHFQPGETRPNNIRWVFCHPAARRLLTDWTEVADDTVAHLRATIGHRPDDPQLLDFVSRLRTDSEEFAKRWDRRDVRPRHSGAKEFAHPVAGRLRLAYRVLDISGTCHHRLVVYRATPGSSDHAALLRLTETAPTIV</sequence>
<evidence type="ECO:0000259" key="1">
    <source>
        <dbReference type="Pfam" id="PF17765"/>
    </source>
</evidence>
<gene>
    <name evidence="2" type="ORF">GCM10009765_78100</name>
</gene>
<dbReference type="PANTHER" id="PTHR35010:SF2">
    <property type="entry name" value="BLL4672 PROTEIN"/>
    <property type="match status" value="1"/>
</dbReference>
<dbReference type="Gene3D" id="3.30.450.180">
    <property type="match status" value="1"/>
</dbReference>
<dbReference type="EMBL" id="BAAANY010000042">
    <property type="protein sequence ID" value="GAA1718027.1"/>
    <property type="molecule type" value="Genomic_DNA"/>
</dbReference>
<reference evidence="2 3" key="1">
    <citation type="journal article" date="2019" name="Int. J. Syst. Evol. Microbiol.">
        <title>The Global Catalogue of Microorganisms (GCM) 10K type strain sequencing project: providing services to taxonomists for standard genome sequencing and annotation.</title>
        <authorList>
            <consortium name="The Broad Institute Genomics Platform"/>
            <consortium name="The Broad Institute Genome Sequencing Center for Infectious Disease"/>
            <person name="Wu L."/>
            <person name="Ma J."/>
        </authorList>
    </citation>
    <scope>NUCLEOTIDE SEQUENCE [LARGE SCALE GENOMIC DNA]</scope>
    <source>
        <strain evidence="2 3">JCM 14718</strain>
    </source>
</reference>
<dbReference type="InterPro" id="IPR041413">
    <property type="entry name" value="MLTR_LBD"/>
</dbReference>
<feature type="domain" description="MmyB-like transcription regulator ligand binding" evidence="1">
    <location>
        <begin position="33"/>
        <end position="187"/>
    </location>
</feature>
<dbReference type="Pfam" id="PF17765">
    <property type="entry name" value="MLTR_LBD"/>
    <property type="match status" value="1"/>
</dbReference>
<dbReference type="PANTHER" id="PTHR35010">
    <property type="entry name" value="BLL4672 PROTEIN-RELATED"/>
    <property type="match status" value="1"/>
</dbReference>
<dbReference type="RefSeq" id="WP_344315046.1">
    <property type="nucleotide sequence ID" value="NZ_BAAANY010000042.1"/>
</dbReference>
<comment type="caution">
    <text evidence="2">The sequence shown here is derived from an EMBL/GenBank/DDBJ whole genome shotgun (WGS) entry which is preliminary data.</text>
</comment>
<evidence type="ECO:0000313" key="2">
    <source>
        <dbReference type="EMBL" id="GAA1718027.1"/>
    </source>
</evidence>
<protein>
    <recommendedName>
        <fullName evidence="1">MmyB-like transcription regulator ligand binding domain-containing protein</fullName>
    </recommendedName>
</protein>
<dbReference type="Proteomes" id="UP001500618">
    <property type="component" value="Unassembled WGS sequence"/>
</dbReference>
<keyword evidence="3" id="KW-1185">Reference proteome</keyword>
<accession>A0ABN2J666</accession>
<name>A0ABN2J666_9ACTN</name>
<organism evidence="2 3">
    <name type="scientific">Fodinicola feengrottensis</name>
    <dbReference type="NCBI Taxonomy" id="435914"/>
    <lineage>
        <taxon>Bacteria</taxon>
        <taxon>Bacillati</taxon>
        <taxon>Actinomycetota</taxon>
        <taxon>Actinomycetes</taxon>
        <taxon>Mycobacteriales</taxon>
        <taxon>Fodinicola</taxon>
    </lineage>
</organism>
<proteinExistence type="predicted"/>
<evidence type="ECO:0000313" key="3">
    <source>
        <dbReference type="Proteomes" id="UP001500618"/>
    </source>
</evidence>